<proteinExistence type="predicted"/>
<accession>A0AB73BHQ1</accession>
<dbReference type="Proteomes" id="UP000324162">
    <property type="component" value="Unassembled WGS sequence"/>
</dbReference>
<dbReference type="EMBL" id="SEUK01000047">
    <property type="protein sequence ID" value="KAA1161000.1"/>
    <property type="molecule type" value="Genomic_DNA"/>
</dbReference>
<comment type="caution">
    <text evidence="1">The sequence shown here is derived from an EMBL/GenBank/DDBJ whole genome shotgun (WGS) entry which is preliminary data.</text>
</comment>
<dbReference type="RefSeq" id="WP_149614073.1">
    <property type="nucleotide sequence ID" value="NZ_SEUK01000047.1"/>
</dbReference>
<sequence>MSDVNVTTPLKFKCSDCHWQGDAGLMEVQINDDCHYTGEMNCPDCGGANVVSLHKACVTPAFVLRRKHYLCVLAKASSLIDDCDDDLLIQMAVMNALKAKREKAISGYCDSEFIAFVEQALSSAGIKRV</sequence>
<evidence type="ECO:0000313" key="2">
    <source>
        <dbReference type="Proteomes" id="UP000324162"/>
    </source>
</evidence>
<dbReference type="AlphaFoldDB" id="A0AB73BHQ1"/>
<protein>
    <submittedName>
        <fullName evidence="1">Uncharacterized protein</fullName>
    </submittedName>
</protein>
<reference evidence="1 2" key="1">
    <citation type="submission" date="2019-01" db="EMBL/GenBank/DDBJ databases">
        <title>Genome sequences of marine Pseudoalteromonas species.</title>
        <authorList>
            <person name="Boraston A.B."/>
            <person name="Hehemann J.-H."/>
            <person name="Vickers C.J."/>
            <person name="Salama-Alber O."/>
            <person name="Abe K."/>
            <person name="Hettle A.J."/>
        </authorList>
    </citation>
    <scope>NUCLEOTIDE SEQUENCE [LARGE SCALE GENOMIC DNA]</scope>
    <source>
        <strain evidence="1 2">PS42</strain>
    </source>
</reference>
<gene>
    <name evidence="1" type="ORF">EU508_08270</name>
</gene>
<name>A0AB73BHQ1_9GAMM</name>
<evidence type="ECO:0000313" key="1">
    <source>
        <dbReference type="EMBL" id="KAA1161000.1"/>
    </source>
</evidence>
<organism evidence="1 2">
    <name type="scientific">Pseudoalteromonas fuliginea</name>
    <dbReference type="NCBI Taxonomy" id="1872678"/>
    <lineage>
        <taxon>Bacteria</taxon>
        <taxon>Pseudomonadati</taxon>
        <taxon>Pseudomonadota</taxon>
        <taxon>Gammaproteobacteria</taxon>
        <taxon>Alteromonadales</taxon>
        <taxon>Pseudoalteromonadaceae</taxon>
        <taxon>Pseudoalteromonas</taxon>
    </lineage>
</organism>